<keyword evidence="3" id="KW-0804">Transcription</keyword>
<dbReference type="RefSeq" id="WP_219353444.1">
    <property type="nucleotide sequence ID" value="NZ_CP080034.1"/>
</dbReference>
<dbReference type="Pfam" id="PF00196">
    <property type="entry name" value="GerE"/>
    <property type="match status" value="1"/>
</dbReference>
<dbReference type="Pfam" id="PF00072">
    <property type="entry name" value="Response_reg"/>
    <property type="match status" value="1"/>
</dbReference>
<dbReference type="EMBL" id="CP080034">
    <property type="protein sequence ID" value="QYC10704.1"/>
    <property type="molecule type" value="Genomic_DNA"/>
</dbReference>
<proteinExistence type="predicted"/>
<feature type="modified residue" description="4-aspartylphosphate" evidence="4">
    <location>
        <position position="58"/>
    </location>
</feature>
<dbReference type="Proteomes" id="UP000824334">
    <property type="component" value="Chromosome"/>
</dbReference>
<dbReference type="SMART" id="SM00448">
    <property type="entry name" value="REC"/>
    <property type="match status" value="1"/>
</dbReference>
<evidence type="ECO:0000313" key="7">
    <source>
        <dbReference type="EMBL" id="QYC10704.1"/>
    </source>
</evidence>
<evidence type="ECO:0000256" key="1">
    <source>
        <dbReference type="ARBA" id="ARBA00023015"/>
    </source>
</evidence>
<dbReference type="PANTHER" id="PTHR44688">
    <property type="entry name" value="DNA-BINDING TRANSCRIPTIONAL ACTIVATOR DEVR_DOSR"/>
    <property type="match status" value="1"/>
</dbReference>
<dbReference type="PROSITE" id="PS50043">
    <property type="entry name" value="HTH_LUXR_2"/>
    <property type="match status" value="1"/>
</dbReference>
<dbReference type="InterPro" id="IPR001789">
    <property type="entry name" value="Sig_transdc_resp-reg_receiver"/>
</dbReference>
<dbReference type="CDD" id="cd17537">
    <property type="entry name" value="REC_FixJ"/>
    <property type="match status" value="1"/>
</dbReference>
<dbReference type="SMART" id="SM00421">
    <property type="entry name" value="HTH_LUXR"/>
    <property type="match status" value="1"/>
</dbReference>
<accession>A0ABX8TJ45</accession>
<evidence type="ECO:0000256" key="3">
    <source>
        <dbReference type="ARBA" id="ARBA00023163"/>
    </source>
</evidence>
<evidence type="ECO:0000259" key="5">
    <source>
        <dbReference type="PROSITE" id="PS50043"/>
    </source>
</evidence>
<dbReference type="InterPro" id="IPR000792">
    <property type="entry name" value="Tscrpt_reg_LuxR_C"/>
</dbReference>
<feature type="domain" description="Response regulatory" evidence="6">
    <location>
        <begin position="9"/>
        <end position="123"/>
    </location>
</feature>
<keyword evidence="2" id="KW-0238">DNA-binding</keyword>
<keyword evidence="1" id="KW-0805">Transcription regulation</keyword>
<evidence type="ECO:0000256" key="4">
    <source>
        <dbReference type="PROSITE-ProRule" id="PRU00169"/>
    </source>
</evidence>
<reference evidence="7 8" key="1">
    <citation type="submission" date="2021-07" db="EMBL/GenBank/DDBJ databases">
        <title>Isolation and characterization of bacteria from a gold mining with a capacity of golden bioaccumulation.</title>
        <authorList>
            <person name="Yang X.J."/>
        </authorList>
    </citation>
    <scope>NUCLEOTIDE SEQUENCE [LARGE SCALE GENOMIC DNA]</scope>
    <source>
        <strain evidence="7 8">Au29</strain>
    </source>
</reference>
<sequence>MTPDQPAPTVYVIDDDASLRASLADLLDSVSLHTRVFASVQDFLAAPRGEGPACLILDVRMPGQSGTDFHQQMERLGVRLPVIFITGHGDIAMGVKAIKDGAVDFLTKPFRDQDLLDAVQVALERDRQRLAQAVSTSSLQDRWRSLTPGEREVVRLVVRGQLNKQIAAELDVKEITVKVRRAKSMKKMGAASLTDLVRMTDELVALER</sequence>
<organism evidence="7 8">
    <name type="scientific">Brevundimonas nasdae</name>
    <dbReference type="NCBI Taxonomy" id="172043"/>
    <lineage>
        <taxon>Bacteria</taxon>
        <taxon>Pseudomonadati</taxon>
        <taxon>Pseudomonadota</taxon>
        <taxon>Alphaproteobacteria</taxon>
        <taxon>Caulobacterales</taxon>
        <taxon>Caulobacteraceae</taxon>
        <taxon>Brevundimonas</taxon>
    </lineage>
</organism>
<keyword evidence="4" id="KW-0597">Phosphoprotein</keyword>
<dbReference type="PANTHER" id="PTHR44688:SF16">
    <property type="entry name" value="DNA-BINDING TRANSCRIPTIONAL ACTIVATOR DEVR_DOSR"/>
    <property type="match status" value="1"/>
</dbReference>
<gene>
    <name evidence="7" type="ORF">KWG56_01410</name>
</gene>
<evidence type="ECO:0000256" key="2">
    <source>
        <dbReference type="ARBA" id="ARBA00023125"/>
    </source>
</evidence>
<evidence type="ECO:0000313" key="8">
    <source>
        <dbReference type="Proteomes" id="UP000824334"/>
    </source>
</evidence>
<name>A0ABX8TJ45_9CAUL</name>
<evidence type="ECO:0000259" key="6">
    <source>
        <dbReference type="PROSITE" id="PS50110"/>
    </source>
</evidence>
<dbReference type="CDD" id="cd06170">
    <property type="entry name" value="LuxR_C_like"/>
    <property type="match status" value="1"/>
</dbReference>
<protein>
    <submittedName>
        <fullName evidence="7">Response regulator transcription factor</fullName>
    </submittedName>
</protein>
<keyword evidence="8" id="KW-1185">Reference proteome</keyword>
<dbReference type="PROSITE" id="PS50110">
    <property type="entry name" value="RESPONSE_REGULATORY"/>
    <property type="match status" value="1"/>
</dbReference>
<feature type="domain" description="HTH luxR-type" evidence="5">
    <location>
        <begin position="139"/>
        <end position="204"/>
    </location>
</feature>
<dbReference type="GeneID" id="94373903"/>